<gene>
    <name evidence="1" type="ORF">K4L44_00450</name>
</gene>
<evidence type="ECO:0000313" key="1">
    <source>
        <dbReference type="EMBL" id="QZE14398.1"/>
    </source>
</evidence>
<proteinExistence type="predicted"/>
<keyword evidence="2" id="KW-1185">Reference proteome</keyword>
<accession>A0AC61NFJ2</accession>
<organism evidence="1 2">
    <name type="scientific">Halosquirtibacter laminarini</name>
    <dbReference type="NCBI Taxonomy" id="3374600"/>
    <lineage>
        <taxon>Bacteria</taxon>
        <taxon>Pseudomonadati</taxon>
        <taxon>Bacteroidota</taxon>
        <taxon>Bacteroidia</taxon>
        <taxon>Marinilabiliales</taxon>
        <taxon>Prolixibacteraceae</taxon>
        <taxon>Halosquirtibacter</taxon>
    </lineage>
</organism>
<dbReference type="Proteomes" id="UP000826212">
    <property type="component" value="Chromosome"/>
</dbReference>
<evidence type="ECO:0000313" key="2">
    <source>
        <dbReference type="Proteomes" id="UP000826212"/>
    </source>
</evidence>
<dbReference type="EMBL" id="CP081303">
    <property type="protein sequence ID" value="QZE14398.1"/>
    <property type="molecule type" value="Genomic_DNA"/>
</dbReference>
<sequence>MNKIIVFFCISIFIWGCNSTPSTLKNPNKREQNSVGSVYYDVIIKSTKVSDDWEQVAIEKLNHKRLVTDLFQQILDEKVRVEDFFEETEIPISDFKKRIASGEISTDKISKLQFHEQWDTSTVPLQKKVISIVFAEDAVDHLGKHIGYRPLFVCFYEKNK</sequence>
<name>A0AC61NFJ2_9BACT</name>
<reference evidence="1" key="1">
    <citation type="submission" date="2021-08" db="EMBL/GenBank/DDBJ databases">
        <title>Novel anaerobic bacterium isolated from sea squirt in East Sea, Republic of Korea.</title>
        <authorList>
            <person name="Nguyen T.H."/>
            <person name="Li Z."/>
            <person name="Lee Y.-J."/>
            <person name="Ko J."/>
            <person name="Kim S.-G."/>
        </authorList>
    </citation>
    <scope>NUCLEOTIDE SEQUENCE</scope>
    <source>
        <strain evidence="1">KCTC 25031</strain>
    </source>
</reference>
<protein>
    <submittedName>
        <fullName evidence="1">Uncharacterized protein</fullName>
    </submittedName>
</protein>